<dbReference type="AlphaFoldDB" id="A0A5R9KMJ2"/>
<dbReference type="InterPro" id="IPR004358">
    <property type="entry name" value="Sig_transdc_His_kin-like_C"/>
</dbReference>
<dbReference type="Pfam" id="PF00512">
    <property type="entry name" value="HisKA"/>
    <property type="match status" value="1"/>
</dbReference>
<evidence type="ECO:0000256" key="5">
    <source>
        <dbReference type="ARBA" id="ARBA00022777"/>
    </source>
</evidence>
<evidence type="ECO:0000259" key="7">
    <source>
        <dbReference type="PROSITE" id="PS50112"/>
    </source>
</evidence>
<dbReference type="SUPFAM" id="SSF55874">
    <property type="entry name" value="ATPase domain of HSP90 chaperone/DNA topoisomerase II/histidine kinase"/>
    <property type="match status" value="1"/>
</dbReference>
<dbReference type="EMBL" id="VCEI01000004">
    <property type="protein sequence ID" value="TLU97447.1"/>
    <property type="molecule type" value="Genomic_DNA"/>
</dbReference>
<dbReference type="SMART" id="SM00091">
    <property type="entry name" value="PAS"/>
    <property type="match status" value="1"/>
</dbReference>
<evidence type="ECO:0000256" key="1">
    <source>
        <dbReference type="ARBA" id="ARBA00000085"/>
    </source>
</evidence>
<evidence type="ECO:0000256" key="4">
    <source>
        <dbReference type="ARBA" id="ARBA00022679"/>
    </source>
</evidence>
<protein>
    <recommendedName>
        <fullName evidence="2">histidine kinase</fullName>
        <ecNumber evidence="2">2.7.13.3</ecNumber>
    </recommendedName>
</protein>
<comment type="caution">
    <text evidence="9">The sequence shown here is derived from an EMBL/GenBank/DDBJ whole genome shotgun (WGS) entry which is preliminary data.</text>
</comment>
<name>A0A5R9KMJ2_9BACT</name>
<dbReference type="PANTHER" id="PTHR43304">
    <property type="entry name" value="PHYTOCHROME-LIKE PROTEIN CPH1"/>
    <property type="match status" value="1"/>
</dbReference>
<feature type="domain" description="PAS" evidence="7">
    <location>
        <begin position="93"/>
        <end position="163"/>
    </location>
</feature>
<dbReference type="Pfam" id="PF02518">
    <property type="entry name" value="HATPase_c"/>
    <property type="match status" value="1"/>
</dbReference>
<reference evidence="9 10" key="1">
    <citation type="submission" date="2019-05" db="EMBL/GenBank/DDBJ databases">
        <authorList>
            <person name="Qu J.-H."/>
        </authorList>
    </citation>
    <scope>NUCLEOTIDE SEQUENCE [LARGE SCALE GENOMIC DNA]</scope>
    <source>
        <strain evidence="9 10">Z12</strain>
    </source>
</reference>
<feature type="domain" description="Histidine kinase" evidence="6">
    <location>
        <begin position="513"/>
        <end position="746"/>
    </location>
</feature>
<keyword evidence="4" id="KW-0808">Transferase</keyword>
<dbReference type="GO" id="GO:0000155">
    <property type="term" value="F:phosphorelay sensor kinase activity"/>
    <property type="evidence" value="ECO:0007669"/>
    <property type="project" value="InterPro"/>
</dbReference>
<dbReference type="FunFam" id="3.30.565.10:FF:000006">
    <property type="entry name" value="Sensor histidine kinase WalK"/>
    <property type="match status" value="1"/>
</dbReference>
<dbReference type="InterPro" id="IPR003594">
    <property type="entry name" value="HATPase_dom"/>
</dbReference>
<accession>A0A5R9KMJ2</accession>
<dbReference type="SUPFAM" id="SSF47384">
    <property type="entry name" value="Homodimeric domain of signal transducing histidine kinase"/>
    <property type="match status" value="1"/>
</dbReference>
<keyword evidence="10" id="KW-1185">Reference proteome</keyword>
<dbReference type="EC" id="2.7.13.3" evidence="2"/>
<keyword evidence="5" id="KW-0418">Kinase</keyword>
<dbReference type="PROSITE" id="PS50112">
    <property type="entry name" value="PAS"/>
    <property type="match status" value="1"/>
</dbReference>
<dbReference type="Proteomes" id="UP000309788">
    <property type="component" value="Unassembled WGS sequence"/>
</dbReference>
<dbReference type="CDD" id="cd00082">
    <property type="entry name" value="HisKA"/>
    <property type="match status" value="1"/>
</dbReference>
<keyword evidence="3" id="KW-0597">Phosphoprotein</keyword>
<feature type="domain" description="PAC" evidence="8">
    <location>
        <begin position="417"/>
        <end position="470"/>
    </location>
</feature>
<organism evidence="9 10">
    <name type="scientific">Dyadobacter sediminis</name>
    <dbReference type="NCBI Taxonomy" id="1493691"/>
    <lineage>
        <taxon>Bacteria</taxon>
        <taxon>Pseudomonadati</taxon>
        <taxon>Bacteroidota</taxon>
        <taxon>Cytophagia</taxon>
        <taxon>Cytophagales</taxon>
        <taxon>Spirosomataceae</taxon>
        <taxon>Dyadobacter</taxon>
    </lineage>
</organism>
<dbReference type="Gene3D" id="1.10.287.130">
    <property type="match status" value="1"/>
</dbReference>
<dbReference type="InterPro" id="IPR036890">
    <property type="entry name" value="HATPase_C_sf"/>
</dbReference>
<dbReference type="InterPro" id="IPR036097">
    <property type="entry name" value="HisK_dim/P_sf"/>
</dbReference>
<dbReference type="InterPro" id="IPR035965">
    <property type="entry name" value="PAS-like_dom_sf"/>
</dbReference>
<dbReference type="Gene3D" id="3.30.565.10">
    <property type="entry name" value="Histidine kinase-like ATPase, C-terminal domain"/>
    <property type="match status" value="1"/>
</dbReference>
<evidence type="ECO:0000313" key="9">
    <source>
        <dbReference type="EMBL" id="TLU97447.1"/>
    </source>
</evidence>
<comment type="catalytic activity">
    <reaction evidence="1">
        <text>ATP + protein L-histidine = ADP + protein N-phospho-L-histidine.</text>
        <dbReference type="EC" id="2.7.13.3"/>
    </reaction>
</comment>
<proteinExistence type="predicted"/>
<dbReference type="SMART" id="SM00387">
    <property type="entry name" value="HATPase_c"/>
    <property type="match status" value="1"/>
</dbReference>
<dbReference type="PROSITE" id="PS50113">
    <property type="entry name" value="PAC"/>
    <property type="match status" value="1"/>
</dbReference>
<evidence type="ECO:0000256" key="2">
    <source>
        <dbReference type="ARBA" id="ARBA00012438"/>
    </source>
</evidence>
<evidence type="ECO:0000259" key="8">
    <source>
        <dbReference type="PROSITE" id="PS50113"/>
    </source>
</evidence>
<dbReference type="InterPro" id="IPR000014">
    <property type="entry name" value="PAS"/>
</dbReference>
<evidence type="ECO:0000256" key="3">
    <source>
        <dbReference type="ARBA" id="ARBA00022553"/>
    </source>
</evidence>
<sequence>MEQLQQAEQVHTEIYQLVREITTCLAGKNYDQAQQIFSQANILSQGLDEILDQLEKQMVAGEQKSSVGIASENIPEWYTSSTVLSEKQAGMQGKVSFETLAENTDVLILFTDQDGSIFYVNPSWVHATHRTLQKVTRNGWTDMIHPDDLSAATDTMAEAFTSKKTTCCEIRIHGNEGRDKWFSLQSQPWRQADGRFAGCIIALTDIDQHKAIAFDNKIKTAVLDRCELIIGISLVNPMPEPIYNNSYTLKKLGWQTGKGRTLIDAIYPDDRTKVMQLLPELIAQKEGSHEIRLYNELTGEPFWIQWDVMVLDQIEKGFPSILATISPEITQRKQNELLLRQREGALMNALEIARLGTWTMEIASRKAVFSGRHLEMFGVRTNHMNIEEAISHVVDSDKEQLSKAFFDAQKPGSDGKFDAEYTIINASTGKKQVIRTLGQTYFDTDGTPLSIAGIAQDINEYRDLQWSLEAQVLDRTRELHQRNMELAAGHDLMQQANLQLIRSNEDLHRFAYVASHDLQEPLRKIQLFTNRLETEITEVAPRMKDYLDRVRKAAERMSMLINDLLIFSNVSNDMMQQMHTVVLTDLMEQAIANLRVPIADSNASIDIKELPQLKGNAKQLRQLFQNLISNALKFHRIKEDGRPVPPRIKVRSELMEQTNLPAGITPFKTVRYYHQISVQDNGIGFEEMYLNRIFKVFQRLHNRSKYSGTGIGLAICERIVANHGGVITARSQPGKGSTFYIYLPRD</sequence>
<dbReference type="InterPro" id="IPR052162">
    <property type="entry name" value="Sensor_kinase/Photoreceptor"/>
</dbReference>
<dbReference type="RefSeq" id="WP_138279377.1">
    <property type="nucleotide sequence ID" value="NZ_BMGE01000011.1"/>
</dbReference>
<dbReference type="InterPro" id="IPR005467">
    <property type="entry name" value="His_kinase_dom"/>
</dbReference>
<dbReference type="NCBIfam" id="TIGR00229">
    <property type="entry name" value="sensory_box"/>
    <property type="match status" value="1"/>
</dbReference>
<dbReference type="PRINTS" id="PR00344">
    <property type="entry name" value="BCTRLSENSOR"/>
</dbReference>
<dbReference type="SUPFAM" id="SSF55785">
    <property type="entry name" value="PYP-like sensor domain (PAS domain)"/>
    <property type="match status" value="3"/>
</dbReference>
<dbReference type="PROSITE" id="PS50109">
    <property type="entry name" value="HIS_KIN"/>
    <property type="match status" value="1"/>
</dbReference>
<dbReference type="Gene3D" id="3.30.450.20">
    <property type="entry name" value="PAS domain"/>
    <property type="match status" value="3"/>
</dbReference>
<evidence type="ECO:0000259" key="6">
    <source>
        <dbReference type="PROSITE" id="PS50109"/>
    </source>
</evidence>
<dbReference type="InterPro" id="IPR013655">
    <property type="entry name" value="PAS_fold_3"/>
</dbReference>
<gene>
    <name evidence="9" type="ORF">FEM55_00510</name>
</gene>
<dbReference type="Pfam" id="PF08447">
    <property type="entry name" value="PAS_3"/>
    <property type="match status" value="1"/>
</dbReference>
<dbReference type="OrthoDB" id="9124519at2"/>
<dbReference type="InterPro" id="IPR003661">
    <property type="entry name" value="HisK_dim/P_dom"/>
</dbReference>
<dbReference type="SMART" id="SM00388">
    <property type="entry name" value="HisKA"/>
    <property type="match status" value="1"/>
</dbReference>
<dbReference type="InterPro" id="IPR000700">
    <property type="entry name" value="PAS-assoc_C"/>
</dbReference>
<dbReference type="PANTHER" id="PTHR43304:SF1">
    <property type="entry name" value="PAC DOMAIN-CONTAINING PROTEIN"/>
    <property type="match status" value="1"/>
</dbReference>
<dbReference type="CDD" id="cd00130">
    <property type="entry name" value="PAS"/>
    <property type="match status" value="1"/>
</dbReference>
<evidence type="ECO:0000313" key="10">
    <source>
        <dbReference type="Proteomes" id="UP000309788"/>
    </source>
</evidence>